<proteinExistence type="predicted"/>
<dbReference type="SUPFAM" id="SSF52091">
    <property type="entry name" value="SpoIIaa-like"/>
    <property type="match status" value="1"/>
</dbReference>
<dbReference type="EMBL" id="FOSP01000002">
    <property type="protein sequence ID" value="SFK24131.1"/>
    <property type="molecule type" value="Genomic_DNA"/>
</dbReference>
<dbReference type="InterPro" id="IPR021866">
    <property type="entry name" value="SpoIIAA-like"/>
</dbReference>
<dbReference type="InterPro" id="IPR038396">
    <property type="entry name" value="SpoIIAA-like_sf"/>
</dbReference>
<name>A0A1I3XYL0_9PROT</name>
<accession>A0A1I3XYL0</accession>
<protein>
    <submittedName>
        <fullName evidence="1">SpoIIAA-like</fullName>
    </submittedName>
</protein>
<dbReference type="Proteomes" id="UP000199533">
    <property type="component" value="Unassembled WGS sequence"/>
</dbReference>
<reference evidence="2" key="1">
    <citation type="submission" date="2016-10" db="EMBL/GenBank/DDBJ databases">
        <authorList>
            <person name="Varghese N."/>
            <person name="Submissions S."/>
        </authorList>
    </citation>
    <scope>NUCLEOTIDE SEQUENCE [LARGE SCALE GENOMIC DNA]</scope>
    <source>
        <strain evidence="2">Nm69</strain>
    </source>
</reference>
<evidence type="ECO:0000313" key="2">
    <source>
        <dbReference type="Proteomes" id="UP000199533"/>
    </source>
</evidence>
<organism evidence="1 2">
    <name type="scientific">Nitrosomonas aestuarii</name>
    <dbReference type="NCBI Taxonomy" id="52441"/>
    <lineage>
        <taxon>Bacteria</taxon>
        <taxon>Pseudomonadati</taxon>
        <taxon>Pseudomonadota</taxon>
        <taxon>Betaproteobacteria</taxon>
        <taxon>Nitrosomonadales</taxon>
        <taxon>Nitrosomonadaceae</taxon>
        <taxon>Nitrosomonas</taxon>
    </lineage>
</organism>
<dbReference type="Pfam" id="PF11964">
    <property type="entry name" value="SpoIIAA-like"/>
    <property type="match status" value="1"/>
</dbReference>
<sequence>MNLKIFFCDVDCLNKEIRQQGGFSYNVKGGSMLEVKIDESAGITTMTPDNALSEVDFEYATQRVNDYLKKHGKLKGIIINTRYFPGWESFGATLSHFRFVRNYHCQVSKVALVTDSAVGWLADRIVSHFVAAEVRRFAFNDLKDAQQWIAEECT</sequence>
<evidence type="ECO:0000313" key="1">
    <source>
        <dbReference type="EMBL" id="SFK24131.1"/>
    </source>
</evidence>
<dbReference type="OrthoDB" id="9811577at2"/>
<dbReference type="InterPro" id="IPR036513">
    <property type="entry name" value="STAS_dom_sf"/>
</dbReference>
<gene>
    <name evidence="1" type="ORF">SAMN05216302_1002127</name>
</gene>
<keyword evidence="2" id="KW-1185">Reference proteome</keyword>
<dbReference type="AlphaFoldDB" id="A0A1I3XYL0"/>
<dbReference type="RefSeq" id="WP_090696871.1">
    <property type="nucleotide sequence ID" value="NZ_FOSP01000002.1"/>
</dbReference>
<dbReference type="Gene3D" id="3.40.50.10600">
    <property type="entry name" value="SpoIIaa-like domains"/>
    <property type="match status" value="1"/>
</dbReference>
<dbReference type="STRING" id="52441.SAMN05216302_1002127"/>